<name>A0AAN9E9N4_CROPI</name>
<reference evidence="2 3" key="1">
    <citation type="submission" date="2024-01" db="EMBL/GenBank/DDBJ databases">
        <title>The genomes of 5 underutilized Papilionoideae crops provide insights into root nodulation and disease resistanc.</title>
        <authorList>
            <person name="Yuan L."/>
        </authorList>
    </citation>
    <scope>NUCLEOTIDE SEQUENCE [LARGE SCALE GENOMIC DNA]</scope>
    <source>
        <strain evidence="2">ZHUSHIDOU_FW_LH</strain>
        <tissue evidence="2">Leaf</tissue>
    </source>
</reference>
<accession>A0AAN9E9N4</accession>
<gene>
    <name evidence="2" type="ORF">RIF29_41005</name>
</gene>
<comment type="caution">
    <text evidence="2">The sequence shown here is derived from an EMBL/GenBank/DDBJ whole genome shotgun (WGS) entry which is preliminary data.</text>
</comment>
<protein>
    <submittedName>
        <fullName evidence="2">Uncharacterized protein</fullName>
    </submittedName>
</protein>
<proteinExistence type="predicted"/>
<keyword evidence="3" id="KW-1185">Reference proteome</keyword>
<organism evidence="2 3">
    <name type="scientific">Crotalaria pallida</name>
    <name type="common">Smooth rattlebox</name>
    <name type="synonym">Crotalaria striata</name>
    <dbReference type="NCBI Taxonomy" id="3830"/>
    <lineage>
        <taxon>Eukaryota</taxon>
        <taxon>Viridiplantae</taxon>
        <taxon>Streptophyta</taxon>
        <taxon>Embryophyta</taxon>
        <taxon>Tracheophyta</taxon>
        <taxon>Spermatophyta</taxon>
        <taxon>Magnoliopsida</taxon>
        <taxon>eudicotyledons</taxon>
        <taxon>Gunneridae</taxon>
        <taxon>Pentapetalae</taxon>
        <taxon>rosids</taxon>
        <taxon>fabids</taxon>
        <taxon>Fabales</taxon>
        <taxon>Fabaceae</taxon>
        <taxon>Papilionoideae</taxon>
        <taxon>50 kb inversion clade</taxon>
        <taxon>genistoids sensu lato</taxon>
        <taxon>core genistoids</taxon>
        <taxon>Crotalarieae</taxon>
        <taxon>Crotalaria</taxon>
    </lineage>
</organism>
<evidence type="ECO:0000256" key="1">
    <source>
        <dbReference type="SAM" id="MobiDB-lite"/>
    </source>
</evidence>
<dbReference type="AlphaFoldDB" id="A0AAN9E9N4"/>
<sequence length="222" mass="24418">MLITADLLLRVQLPVCIRDVNWFMRNCQQNTGKLPPPHFNQQIASEPRFQSHGTLLLNDDQSALPHEQELYLRPPFRFAPNAIDIALTHSFVPLWSSFILVYYCPATCSGDLLMKNNSTEVATGRWAVQRQSLREVARVKSDTCHHKHQAANHYHFSPVTSSSSSSAAGSGLRRVDEGLHWRIGWCERGALGNEAVVGGAEVPGGGDGDGDGERDDDDGGGE</sequence>
<dbReference type="EMBL" id="JAYWIO010000008">
    <property type="protein sequence ID" value="KAK7246145.1"/>
    <property type="molecule type" value="Genomic_DNA"/>
</dbReference>
<evidence type="ECO:0000313" key="3">
    <source>
        <dbReference type="Proteomes" id="UP001372338"/>
    </source>
</evidence>
<evidence type="ECO:0000313" key="2">
    <source>
        <dbReference type="EMBL" id="KAK7246145.1"/>
    </source>
</evidence>
<feature type="compositionally biased region" description="Acidic residues" evidence="1">
    <location>
        <begin position="208"/>
        <end position="222"/>
    </location>
</feature>
<dbReference type="Proteomes" id="UP001372338">
    <property type="component" value="Unassembled WGS sequence"/>
</dbReference>
<feature type="region of interest" description="Disordered" evidence="1">
    <location>
        <begin position="197"/>
        <end position="222"/>
    </location>
</feature>